<dbReference type="RefSeq" id="WP_116061859.1">
    <property type="nucleotide sequence ID" value="NZ_QRDZ01000013.1"/>
</dbReference>
<gene>
    <name evidence="2" type="ORF">DFP98_113117</name>
</gene>
<evidence type="ECO:0000313" key="2">
    <source>
        <dbReference type="EMBL" id="RED76057.1"/>
    </source>
</evidence>
<dbReference type="Proteomes" id="UP000256977">
    <property type="component" value="Unassembled WGS sequence"/>
</dbReference>
<dbReference type="EMBL" id="QRDZ01000013">
    <property type="protein sequence ID" value="RED76057.1"/>
    <property type="molecule type" value="Genomic_DNA"/>
</dbReference>
<evidence type="ECO:0000313" key="3">
    <source>
        <dbReference type="Proteomes" id="UP000256977"/>
    </source>
</evidence>
<sequence>MEPKLPQVHENTKKGNVSVTLLESALSRFSIVHNIPVEKDIGIDLHIELLNGSTPNGLCFNAQCKGKDEVEIDERTIKIPIKITTINYWLLHKEPTFLFVVDAEKLKIFWCYPFDQISGRIEELQQQNTVTIHVDKRAVFSCSIREVPIEIETIIRNFDYRLFENLSHSVSNNVIENAGKQQGTLKDRLLAFKDSADHLKDNLTAIINRQRDRIILNETKVVLEKFRFVFHWLDAESTFVYPYTDGKRIRDAEGFIKDSTIGDFIDTVIESINQYESQATEEKFNHLITKLEKLNELNKHLAFFLREILYEMNPYADFEYLVKDYI</sequence>
<dbReference type="Pfam" id="PF14280">
    <property type="entry name" value="DUF4365"/>
    <property type="match status" value="1"/>
</dbReference>
<comment type="caution">
    <text evidence="2">The sequence shown here is derived from an EMBL/GenBank/DDBJ whole genome shotgun (WGS) entry which is preliminary data.</text>
</comment>
<accession>A0A3D9JR79</accession>
<reference evidence="2 3" key="1">
    <citation type="submission" date="2018-07" db="EMBL/GenBank/DDBJ databases">
        <title>Genomic Encyclopedia of Type Strains, Phase III (KMG-III): the genomes of soil and plant-associated and newly described type strains.</title>
        <authorList>
            <person name="Whitman W."/>
        </authorList>
    </citation>
    <scope>NUCLEOTIDE SEQUENCE [LARGE SCALE GENOMIC DNA]</scope>
    <source>
        <strain evidence="2 3">CECT 7287</strain>
    </source>
</reference>
<evidence type="ECO:0000259" key="1">
    <source>
        <dbReference type="Pfam" id="PF14280"/>
    </source>
</evidence>
<proteinExistence type="predicted"/>
<feature type="domain" description="DUF4365" evidence="1">
    <location>
        <begin position="17"/>
        <end position="140"/>
    </location>
</feature>
<keyword evidence="3" id="KW-1185">Reference proteome</keyword>
<protein>
    <submittedName>
        <fullName evidence="2">Uncharacterized protein DUF4365</fullName>
    </submittedName>
</protein>
<organism evidence="2 3">
    <name type="scientific">Cohnella phaseoli</name>
    <dbReference type="NCBI Taxonomy" id="456490"/>
    <lineage>
        <taxon>Bacteria</taxon>
        <taxon>Bacillati</taxon>
        <taxon>Bacillota</taxon>
        <taxon>Bacilli</taxon>
        <taxon>Bacillales</taxon>
        <taxon>Paenibacillaceae</taxon>
        <taxon>Cohnella</taxon>
    </lineage>
</organism>
<name>A0A3D9JR79_9BACL</name>
<dbReference type="InterPro" id="IPR025375">
    <property type="entry name" value="DUF4365"/>
</dbReference>
<dbReference type="AlphaFoldDB" id="A0A3D9JR79"/>
<dbReference type="OrthoDB" id="8435646at2"/>